<keyword evidence="4" id="KW-1185">Reference proteome</keyword>
<keyword evidence="2" id="KW-0472">Membrane</keyword>
<gene>
    <name evidence="3" type="ORF">RIF29_03963</name>
</gene>
<feature type="compositionally biased region" description="Polar residues" evidence="1">
    <location>
        <begin position="293"/>
        <end position="311"/>
    </location>
</feature>
<feature type="transmembrane region" description="Helical" evidence="2">
    <location>
        <begin position="20"/>
        <end position="38"/>
    </location>
</feature>
<organism evidence="3 4">
    <name type="scientific">Crotalaria pallida</name>
    <name type="common">Smooth rattlebox</name>
    <name type="synonym">Crotalaria striata</name>
    <dbReference type="NCBI Taxonomy" id="3830"/>
    <lineage>
        <taxon>Eukaryota</taxon>
        <taxon>Viridiplantae</taxon>
        <taxon>Streptophyta</taxon>
        <taxon>Embryophyta</taxon>
        <taxon>Tracheophyta</taxon>
        <taxon>Spermatophyta</taxon>
        <taxon>Magnoliopsida</taxon>
        <taxon>eudicotyledons</taxon>
        <taxon>Gunneridae</taxon>
        <taxon>Pentapetalae</taxon>
        <taxon>rosids</taxon>
        <taxon>fabids</taxon>
        <taxon>Fabales</taxon>
        <taxon>Fabaceae</taxon>
        <taxon>Papilionoideae</taxon>
        <taxon>50 kb inversion clade</taxon>
        <taxon>genistoids sensu lato</taxon>
        <taxon>core genistoids</taxon>
        <taxon>Crotalarieae</taxon>
        <taxon>Crotalaria</taxon>
    </lineage>
</organism>
<feature type="compositionally biased region" description="Basic and acidic residues" evidence="1">
    <location>
        <begin position="221"/>
        <end position="233"/>
    </location>
</feature>
<protein>
    <submittedName>
        <fullName evidence="3">Uncharacterized protein</fullName>
    </submittedName>
</protein>
<feature type="compositionally biased region" description="Basic residues" evidence="1">
    <location>
        <begin position="193"/>
        <end position="206"/>
    </location>
</feature>
<dbReference type="GO" id="GO:0003676">
    <property type="term" value="F:nucleic acid binding"/>
    <property type="evidence" value="ECO:0007669"/>
    <property type="project" value="InterPro"/>
</dbReference>
<evidence type="ECO:0000313" key="3">
    <source>
        <dbReference type="EMBL" id="KAK7289924.1"/>
    </source>
</evidence>
<feature type="region of interest" description="Disordered" evidence="1">
    <location>
        <begin position="192"/>
        <end position="311"/>
    </location>
</feature>
<sequence>MEHRWENNKERIPVKPLGSSFLGAVGSWFFWFFLIINVSHDKMDKFVEDPVVNLDDDNSASDESGGEEHDGLGDKNGPAEVNESGYQYKRITDLTTHDIWDLEFGSEEAAYKFYSMYARSIGFYVRKEAISRDSAGNRNRQDSDFNKVARLGAVAAAHSRLGEIAASKRDLFKDICDDLFKLVNKYENLAGAPRKRKDSKKRRRCSHCNSVGHTTSTCPKRLSENDQYSKDENLASSNSLATDSEHDNDKEGNQHDEDKPQPSMPKNQSKTAKDKNVKKKLSQNSKRKGNKVKCSTQSSLEDTGFQPNMTSGGSMPAFVQGIHPYPSLSGVRPEILQGVYGFPHYGHGVASQGLSPFLPYVGYPFFNQNLHHYPVYQQFPHYLNGGEKANSSQSFHGLLQEVIKRSTKQQ</sequence>
<dbReference type="GO" id="GO:0008270">
    <property type="term" value="F:zinc ion binding"/>
    <property type="evidence" value="ECO:0007669"/>
    <property type="project" value="InterPro"/>
</dbReference>
<keyword evidence="2" id="KW-1133">Transmembrane helix</keyword>
<evidence type="ECO:0000313" key="4">
    <source>
        <dbReference type="Proteomes" id="UP001372338"/>
    </source>
</evidence>
<feature type="region of interest" description="Disordered" evidence="1">
    <location>
        <begin position="54"/>
        <end position="80"/>
    </location>
</feature>
<comment type="caution">
    <text evidence="3">The sequence shown here is derived from an EMBL/GenBank/DDBJ whole genome shotgun (WGS) entry which is preliminary data.</text>
</comment>
<feature type="compositionally biased region" description="Basic and acidic residues" evidence="1">
    <location>
        <begin position="243"/>
        <end position="260"/>
    </location>
</feature>
<evidence type="ECO:0000256" key="2">
    <source>
        <dbReference type="SAM" id="Phobius"/>
    </source>
</evidence>
<dbReference type="AlphaFoldDB" id="A0AAN9PA53"/>
<feature type="compositionally biased region" description="Basic residues" evidence="1">
    <location>
        <begin position="276"/>
        <end position="291"/>
    </location>
</feature>
<dbReference type="Proteomes" id="UP001372338">
    <property type="component" value="Unassembled WGS sequence"/>
</dbReference>
<name>A0AAN9PA53_CROPI</name>
<dbReference type="SUPFAM" id="SSF57756">
    <property type="entry name" value="Retrovirus zinc finger-like domains"/>
    <property type="match status" value="1"/>
</dbReference>
<accession>A0AAN9PA53</accession>
<proteinExistence type="predicted"/>
<dbReference type="EMBL" id="JAYWIO010000001">
    <property type="protein sequence ID" value="KAK7289924.1"/>
    <property type="molecule type" value="Genomic_DNA"/>
</dbReference>
<feature type="compositionally biased region" description="Polar residues" evidence="1">
    <location>
        <begin position="207"/>
        <end position="218"/>
    </location>
</feature>
<reference evidence="3 4" key="1">
    <citation type="submission" date="2024-01" db="EMBL/GenBank/DDBJ databases">
        <title>The genomes of 5 underutilized Papilionoideae crops provide insights into root nodulation and disease resistanc.</title>
        <authorList>
            <person name="Yuan L."/>
        </authorList>
    </citation>
    <scope>NUCLEOTIDE SEQUENCE [LARGE SCALE GENOMIC DNA]</scope>
    <source>
        <strain evidence="3">ZHUSHIDOU_FW_LH</strain>
        <tissue evidence="3">Leaf</tissue>
    </source>
</reference>
<keyword evidence="2" id="KW-0812">Transmembrane</keyword>
<evidence type="ECO:0000256" key="1">
    <source>
        <dbReference type="SAM" id="MobiDB-lite"/>
    </source>
</evidence>
<dbReference type="InterPro" id="IPR036875">
    <property type="entry name" value="Znf_CCHC_sf"/>
</dbReference>